<reference evidence="1 2" key="1">
    <citation type="submission" date="2021-06" db="EMBL/GenBank/DDBJ databases">
        <title>Actinoplanes lichenicola sp. nov., and Actinoplanes ovalisporus sp. nov., isolated from lichen in Thailand.</title>
        <authorList>
            <person name="Saeng-In P."/>
            <person name="Kanchanasin P."/>
            <person name="Yuki M."/>
            <person name="Kudo T."/>
            <person name="Ohkuma M."/>
            <person name="Phongsopitanun W."/>
            <person name="Tanasupawat S."/>
        </authorList>
    </citation>
    <scope>NUCLEOTIDE SEQUENCE [LARGE SCALE GENOMIC DNA]</scope>
    <source>
        <strain evidence="1 2">NBRC 110975</strain>
    </source>
</reference>
<evidence type="ECO:0000313" key="1">
    <source>
        <dbReference type="EMBL" id="MBU2666693.1"/>
    </source>
</evidence>
<dbReference type="EMBL" id="JAHKKG010000007">
    <property type="protein sequence ID" value="MBU2666693.1"/>
    <property type="molecule type" value="Genomic_DNA"/>
</dbReference>
<evidence type="ECO:0000313" key="2">
    <source>
        <dbReference type="Proteomes" id="UP001519654"/>
    </source>
</evidence>
<gene>
    <name evidence="1" type="ORF">KOI35_24600</name>
</gene>
<comment type="caution">
    <text evidence="1">The sequence shown here is derived from an EMBL/GenBank/DDBJ whole genome shotgun (WGS) entry which is preliminary data.</text>
</comment>
<name>A0ABS5YVG3_9ACTN</name>
<dbReference type="RefSeq" id="WP_215790433.1">
    <property type="nucleotide sequence ID" value="NZ_JAHKKG010000007.1"/>
</dbReference>
<accession>A0ABS5YVG3</accession>
<organism evidence="1 2">
    <name type="scientific">Paractinoplanes bogorensis</name>
    <dbReference type="NCBI Taxonomy" id="1610840"/>
    <lineage>
        <taxon>Bacteria</taxon>
        <taxon>Bacillati</taxon>
        <taxon>Actinomycetota</taxon>
        <taxon>Actinomycetes</taxon>
        <taxon>Micromonosporales</taxon>
        <taxon>Micromonosporaceae</taxon>
        <taxon>Paractinoplanes</taxon>
    </lineage>
</organism>
<proteinExistence type="predicted"/>
<dbReference type="Proteomes" id="UP001519654">
    <property type="component" value="Unassembled WGS sequence"/>
</dbReference>
<protein>
    <submittedName>
        <fullName evidence="1">Uncharacterized protein</fullName>
    </submittedName>
</protein>
<sequence length="58" mass="6212">MNDTTELAALAVSDDVVFWGKVSWAAGVPESEDAPRNPASPFALTAAQRRQVTELLNP</sequence>
<keyword evidence="2" id="KW-1185">Reference proteome</keyword>